<sequence length="237" mass="25701">MSKDASRYPIDESRPLHPTKCLYLLDTLSPDLHFVDISTSSVLSALTQGDHDGPNAKPPLHVPAEVHTAAKHAATDAPPTLHLTPKPPASTTFLTRNRTHLAAVSPDDDNNNTPLAELSSGGLWSLGQWDITFPPGSTHCTHDIKLRPVGVGARADWFVKDSVPYFWDLVHVGLAGGQTVYELFKGVDGKRVQVARFEALRARDRSGILWVDGDGADEAVVCVTLVATINRVESFRA</sequence>
<dbReference type="EMBL" id="JANBVN010000003">
    <property type="protein sequence ID" value="KAJ9165551.1"/>
    <property type="molecule type" value="Genomic_DNA"/>
</dbReference>
<comment type="caution">
    <text evidence="2">The sequence shown here is derived from an EMBL/GenBank/DDBJ whole genome shotgun (WGS) entry which is preliminary data.</text>
</comment>
<evidence type="ECO:0000313" key="3">
    <source>
        <dbReference type="Proteomes" id="UP001174691"/>
    </source>
</evidence>
<dbReference type="AlphaFoldDB" id="A0AA38SKI8"/>
<keyword evidence="3" id="KW-1185">Reference proteome</keyword>
<organism evidence="2 3">
    <name type="scientific">Coniochaeta hoffmannii</name>
    <dbReference type="NCBI Taxonomy" id="91930"/>
    <lineage>
        <taxon>Eukaryota</taxon>
        <taxon>Fungi</taxon>
        <taxon>Dikarya</taxon>
        <taxon>Ascomycota</taxon>
        <taxon>Pezizomycotina</taxon>
        <taxon>Sordariomycetes</taxon>
        <taxon>Sordariomycetidae</taxon>
        <taxon>Coniochaetales</taxon>
        <taxon>Coniochaetaceae</taxon>
        <taxon>Coniochaeta</taxon>
    </lineage>
</organism>
<proteinExistence type="predicted"/>
<evidence type="ECO:0000313" key="2">
    <source>
        <dbReference type="EMBL" id="KAJ9165551.1"/>
    </source>
</evidence>
<dbReference type="Proteomes" id="UP001174691">
    <property type="component" value="Unassembled WGS sequence"/>
</dbReference>
<gene>
    <name evidence="2" type="ORF">NKR19_g274</name>
</gene>
<name>A0AA38SKI8_9PEZI</name>
<protein>
    <submittedName>
        <fullName evidence="2">Uncharacterized protein</fullName>
    </submittedName>
</protein>
<reference evidence="2" key="1">
    <citation type="submission" date="2022-07" db="EMBL/GenBank/DDBJ databases">
        <title>Fungi with potential for degradation of polypropylene.</title>
        <authorList>
            <person name="Gostincar C."/>
        </authorList>
    </citation>
    <scope>NUCLEOTIDE SEQUENCE</scope>
    <source>
        <strain evidence="2">EXF-13287</strain>
    </source>
</reference>
<feature type="region of interest" description="Disordered" evidence="1">
    <location>
        <begin position="71"/>
        <end position="90"/>
    </location>
</feature>
<evidence type="ECO:0000256" key="1">
    <source>
        <dbReference type="SAM" id="MobiDB-lite"/>
    </source>
</evidence>
<accession>A0AA38SKI8</accession>